<proteinExistence type="predicted"/>
<dbReference type="InterPro" id="IPR011604">
    <property type="entry name" value="PDDEXK-like_dom_sf"/>
</dbReference>
<dbReference type="InterPro" id="IPR038726">
    <property type="entry name" value="PDDEXK_AddAB-type"/>
</dbReference>
<name>A0A7C4NTS2_9CREN</name>
<protein>
    <submittedName>
        <fullName evidence="4">CRISPR-associated protein Cas4</fullName>
    </submittedName>
</protein>
<comment type="cofactor">
    <cofactor evidence="1">
        <name>Mn(2+)</name>
        <dbReference type="ChEBI" id="CHEBI:29035"/>
    </cofactor>
</comment>
<evidence type="ECO:0000313" key="3">
    <source>
        <dbReference type="EMBL" id="HGQ36036.1"/>
    </source>
</evidence>
<evidence type="ECO:0000256" key="1">
    <source>
        <dbReference type="ARBA" id="ARBA00001936"/>
    </source>
</evidence>
<sequence>MSEFKLVDIIYRHRIEETVKRIDKKLDNEFYITDLVYCPLKYKYQKLYKELTIASAINPTTLLGEFAHHGIEKMLIEILGPDSVKTEVETEKSIEVEGILYIIRGRVDALIGDYIVEIKTSKSDASIPQNHHILQTRLYLWLTGYRKALLLYVTANRIAEFVIDKPATDGEVSDLVRGIIVGAPAPRYSWECRYCPYSVLCPDKRIFVGVTEA</sequence>
<reference evidence="4" key="1">
    <citation type="journal article" date="2020" name="mSystems">
        <title>Genome- and Community-Level Interaction Insights into Carbon Utilization and Element Cycling Functions of Hydrothermarchaeota in Hydrothermal Sediment.</title>
        <authorList>
            <person name="Zhou Z."/>
            <person name="Liu Y."/>
            <person name="Xu W."/>
            <person name="Pan J."/>
            <person name="Luo Z.H."/>
            <person name="Li M."/>
        </authorList>
    </citation>
    <scope>NUCLEOTIDE SEQUENCE [LARGE SCALE GENOMIC DNA]</scope>
    <source>
        <strain evidence="4">SpSt-637</strain>
        <strain evidence="3">SpSt-667</strain>
    </source>
</reference>
<organism evidence="4">
    <name type="scientific">Ignisphaera aggregans</name>
    <dbReference type="NCBI Taxonomy" id="334771"/>
    <lineage>
        <taxon>Archaea</taxon>
        <taxon>Thermoproteota</taxon>
        <taxon>Thermoprotei</taxon>
        <taxon>Desulfurococcales</taxon>
        <taxon>Desulfurococcaceae</taxon>
        <taxon>Ignisphaera</taxon>
    </lineage>
</organism>
<dbReference type="Pfam" id="PF12705">
    <property type="entry name" value="PDDEXK_1"/>
    <property type="match status" value="1"/>
</dbReference>
<dbReference type="InterPro" id="IPR051827">
    <property type="entry name" value="Cas4_exonuclease"/>
</dbReference>
<evidence type="ECO:0000259" key="2">
    <source>
        <dbReference type="Pfam" id="PF12705"/>
    </source>
</evidence>
<dbReference type="EMBL" id="DTCK01000034">
    <property type="protein sequence ID" value="HGQ36036.1"/>
    <property type="molecule type" value="Genomic_DNA"/>
</dbReference>
<evidence type="ECO:0000313" key="4">
    <source>
        <dbReference type="EMBL" id="HGQ64832.1"/>
    </source>
</evidence>
<dbReference type="EMBL" id="DTBD01000055">
    <property type="protein sequence ID" value="HGQ64832.1"/>
    <property type="molecule type" value="Genomic_DNA"/>
</dbReference>
<dbReference type="PANTHER" id="PTHR36531:SF2">
    <property type="entry name" value="CRISPR-ASSOCIATED EXONUCLEASE CAS4"/>
    <property type="match status" value="1"/>
</dbReference>
<accession>A0A7C4NTS2</accession>
<dbReference type="AlphaFoldDB" id="A0A7C4NTS2"/>
<gene>
    <name evidence="4" type="ORF">ENU08_06270</name>
    <name evidence="3" type="ORF">ENU41_05090</name>
</gene>
<feature type="domain" description="PD-(D/E)XK endonuclease-like" evidence="2">
    <location>
        <begin position="88"/>
        <end position="202"/>
    </location>
</feature>
<dbReference type="Gene3D" id="3.90.320.10">
    <property type="match status" value="1"/>
</dbReference>
<comment type="caution">
    <text evidence="4">The sequence shown here is derived from an EMBL/GenBank/DDBJ whole genome shotgun (WGS) entry which is preliminary data.</text>
</comment>
<dbReference type="PANTHER" id="PTHR36531">
    <property type="entry name" value="CRISPR-ASSOCIATED EXONUCLEASE CAS4"/>
    <property type="match status" value="1"/>
</dbReference>